<keyword evidence="6 13" id="KW-0418">Kinase</keyword>
<dbReference type="EMBL" id="BAABGX010000001">
    <property type="protein sequence ID" value="GAA4295980.1"/>
    <property type="molecule type" value="Genomic_DNA"/>
</dbReference>
<reference evidence="14" key="1">
    <citation type="journal article" date="2019" name="Int. J. Syst. Evol. Microbiol.">
        <title>The Global Catalogue of Microorganisms (GCM) 10K type strain sequencing project: providing services to taxonomists for standard genome sequencing and annotation.</title>
        <authorList>
            <consortium name="The Broad Institute Genomics Platform"/>
            <consortium name="The Broad Institute Genome Sequencing Center for Infectious Disease"/>
            <person name="Wu L."/>
            <person name="Ma J."/>
        </authorList>
    </citation>
    <scope>NUCLEOTIDE SEQUENCE [LARGE SCALE GENOMIC DNA]</scope>
    <source>
        <strain evidence="14">JCM 17917</strain>
    </source>
</reference>
<keyword evidence="2" id="KW-0444">Lipid biosynthesis</keyword>
<dbReference type="RefSeq" id="WP_345161493.1">
    <property type="nucleotide sequence ID" value="NZ_BAABGX010000001.1"/>
</dbReference>
<dbReference type="Gene3D" id="2.60.200.40">
    <property type="match status" value="1"/>
</dbReference>
<keyword evidence="4" id="KW-0479">Metal-binding</keyword>
<dbReference type="Pfam" id="PF00781">
    <property type="entry name" value="DAGK_cat"/>
    <property type="match status" value="1"/>
</dbReference>
<keyword evidence="7" id="KW-0067">ATP-binding</keyword>
<evidence type="ECO:0000256" key="1">
    <source>
        <dbReference type="ARBA" id="ARBA00001946"/>
    </source>
</evidence>
<dbReference type="SMART" id="SM00046">
    <property type="entry name" value="DAGKc"/>
    <property type="match status" value="1"/>
</dbReference>
<dbReference type="InterPro" id="IPR016064">
    <property type="entry name" value="NAD/diacylglycerol_kinase_sf"/>
</dbReference>
<evidence type="ECO:0000256" key="9">
    <source>
        <dbReference type="ARBA" id="ARBA00023098"/>
    </source>
</evidence>
<dbReference type="Pfam" id="PF19279">
    <property type="entry name" value="YegS_C"/>
    <property type="match status" value="1"/>
</dbReference>
<dbReference type="Proteomes" id="UP001501844">
    <property type="component" value="Unassembled WGS sequence"/>
</dbReference>
<dbReference type="Gene3D" id="3.40.50.10330">
    <property type="entry name" value="Probable inorganic polyphosphate/atp-NAD kinase, domain 1"/>
    <property type="match status" value="1"/>
</dbReference>
<keyword evidence="11" id="KW-1208">Phospholipid metabolism</keyword>
<dbReference type="InterPro" id="IPR050187">
    <property type="entry name" value="Lipid_Phosphate_FormReg"/>
</dbReference>
<evidence type="ECO:0000259" key="12">
    <source>
        <dbReference type="SMART" id="SM00046"/>
    </source>
</evidence>
<name>A0ABP8F6D5_9BACT</name>
<gene>
    <name evidence="13" type="ORF">GCM10023183_02360</name>
</gene>
<evidence type="ECO:0000256" key="3">
    <source>
        <dbReference type="ARBA" id="ARBA00022679"/>
    </source>
</evidence>
<feature type="domain" description="DAGKc" evidence="12">
    <location>
        <begin position="9"/>
        <end position="134"/>
    </location>
</feature>
<keyword evidence="9" id="KW-0443">Lipid metabolism</keyword>
<organism evidence="13 14">
    <name type="scientific">Nibribacter koreensis</name>
    <dbReference type="NCBI Taxonomy" id="1084519"/>
    <lineage>
        <taxon>Bacteria</taxon>
        <taxon>Pseudomonadati</taxon>
        <taxon>Bacteroidota</taxon>
        <taxon>Cytophagia</taxon>
        <taxon>Cytophagales</taxon>
        <taxon>Hymenobacteraceae</taxon>
        <taxon>Nibribacter</taxon>
    </lineage>
</organism>
<keyword evidence="3" id="KW-0808">Transferase</keyword>
<dbReference type="GO" id="GO:0016301">
    <property type="term" value="F:kinase activity"/>
    <property type="evidence" value="ECO:0007669"/>
    <property type="project" value="UniProtKB-KW"/>
</dbReference>
<evidence type="ECO:0000256" key="2">
    <source>
        <dbReference type="ARBA" id="ARBA00022516"/>
    </source>
</evidence>
<comment type="caution">
    <text evidence="13">The sequence shown here is derived from an EMBL/GenBank/DDBJ whole genome shotgun (WGS) entry which is preliminary data.</text>
</comment>
<evidence type="ECO:0000256" key="11">
    <source>
        <dbReference type="ARBA" id="ARBA00023264"/>
    </source>
</evidence>
<dbReference type="InterPro" id="IPR001206">
    <property type="entry name" value="Diacylglycerol_kinase_cat_dom"/>
</dbReference>
<keyword evidence="14" id="KW-1185">Reference proteome</keyword>
<dbReference type="InterPro" id="IPR045540">
    <property type="entry name" value="YegS/DAGK_C"/>
</dbReference>
<evidence type="ECO:0000256" key="7">
    <source>
        <dbReference type="ARBA" id="ARBA00022840"/>
    </source>
</evidence>
<keyword evidence="10" id="KW-0594">Phospholipid biosynthesis</keyword>
<keyword evidence="5" id="KW-0547">Nucleotide-binding</keyword>
<evidence type="ECO:0000313" key="14">
    <source>
        <dbReference type="Proteomes" id="UP001501844"/>
    </source>
</evidence>
<evidence type="ECO:0000256" key="4">
    <source>
        <dbReference type="ARBA" id="ARBA00022723"/>
    </source>
</evidence>
<keyword evidence="8" id="KW-0460">Magnesium</keyword>
<evidence type="ECO:0000256" key="5">
    <source>
        <dbReference type="ARBA" id="ARBA00022741"/>
    </source>
</evidence>
<dbReference type="InterPro" id="IPR005218">
    <property type="entry name" value="Diacylglycerol/lipid_kinase"/>
</dbReference>
<dbReference type="SUPFAM" id="SSF111331">
    <property type="entry name" value="NAD kinase/diacylglycerol kinase-like"/>
    <property type="match status" value="1"/>
</dbReference>
<evidence type="ECO:0000256" key="6">
    <source>
        <dbReference type="ARBA" id="ARBA00022777"/>
    </source>
</evidence>
<accession>A0ABP8F6D5</accession>
<comment type="cofactor">
    <cofactor evidence="1">
        <name>Mg(2+)</name>
        <dbReference type="ChEBI" id="CHEBI:18420"/>
    </cofactor>
</comment>
<evidence type="ECO:0000256" key="8">
    <source>
        <dbReference type="ARBA" id="ARBA00022842"/>
    </source>
</evidence>
<sequence>MSQSQTRQKVCFILNPKSGTRNGVDVPALIEQGLDAQRWEPCILLTEYAGHATELAKQAAADGTRLVVAVGGDGTVNEVARGLLNTNTALGILPKGSGNGLARHLKIPLKLPQALELINKATFHHIDSCAINGHPFFCTSGIGFDGLVSSAFAKSVKRGLTSYVQLIIKEFRTYFAQEATVSVNDRELSSEFFVIAFANASQYGNDAFIAPMADIQDGLLDVCLIRHVGLTEALQLGYGLMTKTIATSSLAEFHTCATVKVQSNVPQHFHADGEYIGQATEFEVKLFPKSLEVVAALG</sequence>
<evidence type="ECO:0000256" key="10">
    <source>
        <dbReference type="ARBA" id="ARBA00023209"/>
    </source>
</evidence>
<dbReference type="PANTHER" id="PTHR12358:SF106">
    <property type="entry name" value="LIPID KINASE YEGS"/>
    <property type="match status" value="1"/>
</dbReference>
<evidence type="ECO:0000313" key="13">
    <source>
        <dbReference type="EMBL" id="GAA4295980.1"/>
    </source>
</evidence>
<dbReference type="NCBIfam" id="TIGR00147">
    <property type="entry name" value="YegS/Rv2252/BmrU family lipid kinase"/>
    <property type="match status" value="1"/>
</dbReference>
<dbReference type="InterPro" id="IPR017438">
    <property type="entry name" value="ATP-NAD_kinase_N"/>
</dbReference>
<proteinExistence type="predicted"/>
<protein>
    <submittedName>
        <fullName evidence="13">YegS/Rv2252/BmrU family lipid kinase</fullName>
    </submittedName>
</protein>
<dbReference type="PANTHER" id="PTHR12358">
    <property type="entry name" value="SPHINGOSINE KINASE"/>
    <property type="match status" value="1"/>
</dbReference>